<dbReference type="AlphaFoldDB" id="A0A2K2D0I0"/>
<reference evidence="1 2" key="1">
    <citation type="journal article" date="2010" name="Nature">
        <title>Genome sequencing and analysis of the model grass Brachypodium distachyon.</title>
        <authorList>
            <consortium name="International Brachypodium Initiative"/>
        </authorList>
    </citation>
    <scope>NUCLEOTIDE SEQUENCE [LARGE SCALE GENOMIC DNA]</scope>
    <source>
        <strain evidence="1 2">Bd21</strain>
    </source>
</reference>
<dbReference type="EMBL" id="CM000882">
    <property type="protein sequence ID" value="PNT67792.1"/>
    <property type="molecule type" value="Genomic_DNA"/>
</dbReference>
<evidence type="ECO:0000313" key="1">
    <source>
        <dbReference type="EMBL" id="PNT67792.1"/>
    </source>
</evidence>
<sequence>MQRPYIRSSRCFPQEIFHHGEPQLCPDEGHIVVSCTPGMEVAEKNLASHALLATIRPGTQIPPPRITSNNLINAIVLHCHLSGGIRAKAMPRISAAAMIQDQTTTWLPCQPVVAMFLDCTNGPAM</sequence>
<evidence type="ECO:0000313" key="3">
    <source>
        <dbReference type="Proteomes" id="UP000008810"/>
    </source>
</evidence>
<proteinExistence type="predicted"/>
<keyword evidence="3" id="KW-1185">Reference proteome</keyword>
<protein>
    <submittedName>
        <fullName evidence="1 2">Uncharacterized protein</fullName>
    </submittedName>
</protein>
<reference evidence="1" key="2">
    <citation type="submission" date="2017-06" db="EMBL/GenBank/DDBJ databases">
        <title>WGS assembly of Brachypodium distachyon.</title>
        <authorList>
            <consortium name="The International Brachypodium Initiative"/>
            <person name="Lucas S."/>
            <person name="Harmon-Smith M."/>
            <person name="Lail K."/>
            <person name="Tice H."/>
            <person name="Grimwood J."/>
            <person name="Bruce D."/>
            <person name="Barry K."/>
            <person name="Shu S."/>
            <person name="Lindquist E."/>
            <person name="Wang M."/>
            <person name="Pitluck S."/>
            <person name="Vogel J.P."/>
            <person name="Garvin D.F."/>
            <person name="Mockler T.C."/>
            <person name="Schmutz J."/>
            <person name="Rokhsar D."/>
            <person name="Bevan M.W."/>
        </authorList>
    </citation>
    <scope>NUCLEOTIDE SEQUENCE</scope>
    <source>
        <strain evidence="1">Bd21</strain>
    </source>
</reference>
<name>A0A2K2D0I0_BRADI</name>
<dbReference type="InParanoid" id="A0A2K2D0I0"/>
<reference evidence="2" key="3">
    <citation type="submission" date="2018-08" db="UniProtKB">
        <authorList>
            <consortium name="EnsemblPlants"/>
        </authorList>
    </citation>
    <scope>IDENTIFICATION</scope>
    <source>
        <strain evidence="2">cv. Bd21</strain>
    </source>
</reference>
<evidence type="ECO:0000313" key="2">
    <source>
        <dbReference type="EnsemblPlants" id="PNT67792"/>
    </source>
</evidence>
<organism evidence="1">
    <name type="scientific">Brachypodium distachyon</name>
    <name type="common">Purple false brome</name>
    <name type="synonym">Trachynia distachya</name>
    <dbReference type="NCBI Taxonomy" id="15368"/>
    <lineage>
        <taxon>Eukaryota</taxon>
        <taxon>Viridiplantae</taxon>
        <taxon>Streptophyta</taxon>
        <taxon>Embryophyta</taxon>
        <taxon>Tracheophyta</taxon>
        <taxon>Spermatophyta</taxon>
        <taxon>Magnoliopsida</taxon>
        <taxon>Liliopsida</taxon>
        <taxon>Poales</taxon>
        <taxon>Poaceae</taxon>
        <taxon>BOP clade</taxon>
        <taxon>Pooideae</taxon>
        <taxon>Stipodae</taxon>
        <taxon>Brachypodieae</taxon>
        <taxon>Brachypodium</taxon>
    </lineage>
</organism>
<dbReference type="Gramene" id="PNT67792">
    <property type="protein sequence ID" value="PNT67792"/>
    <property type="gene ID" value="BRADI_3g32248v3"/>
</dbReference>
<dbReference type="Proteomes" id="UP000008810">
    <property type="component" value="Chromosome 3"/>
</dbReference>
<accession>A0A2K2D0I0</accession>
<gene>
    <name evidence="1" type="ORF">BRADI_3g32248v3</name>
</gene>
<dbReference type="EnsemblPlants" id="PNT67792">
    <property type="protein sequence ID" value="PNT67792"/>
    <property type="gene ID" value="BRADI_3g32248v3"/>
</dbReference>